<dbReference type="InterPro" id="IPR050515">
    <property type="entry name" value="Beta-lactam/transpept"/>
</dbReference>
<evidence type="ECO:0000313" key="2">
    <source>
        <dbReference type="EMBL" id="AHF24374.1"/>
    </source>
</evidence>
<evidence type="ECO:0000259" key="1">
    <source>
        <dbReference type="Pfam" id="PF00905"/>
    </source>
</evidence>
<dbReference type="SUPFAM" id="SSF56601">
    <property type="entry name" value="beta-lactamase/transpeptidase-like"/>
    <property type="match status" value="1"/>
</dbReference>
<proteinExistence type="predicted"/>
<dbReference type="EMBL" id="KC246792">
    <property type="protein sequence ID" value="AHF24374.1"/>
    <property type="molecule type" value="Genomic_DNA"/>
</dbReference>
<dbReference type="Gene3D" id="3.40.710.10">
    <property type="entry name" value="DD-peptidase/beta-lactamase superfamily"/>
    <property type="match status" value="1"/>
</dbReference>
<dbReference type="Gene3D" id="3.90.1310.10">
    <property type="entry name" value="Penicillin-binding protein 2a (Domain 2)"/>
    <property type="match status" value="1"/>
</dbReference>
<dbReference type="GO" id="GO:0071555">
    <property type="term" value="P:cell wall organization"/>
    <property type="evidence" value="ECO:0007669"/>
    <property type="project" value="TreeGrafter"/>
</dbReference>
<dbReference type="GO" id="GO:0005886">
    <property type="term" value="C:plasma membrane"/>
    <property type="evidence" value="ECO:0007669"/>
    <property type="project" value="TreeGrafter"/>
</dbReference>
<protein>
    <submittedName>
        <fullName evidence="2">Penicillin-binding protein transpeptidase</fullName>
    </submittedName>
</protein>
<name>W0FLP7_9BACT</name>
<dbReference type="PANTHER" id="PTHR30627:SF24">
    <property type="entry name" value="PENICILLIN-BINDING PROTEIN 4B"/>
    <property type="match status" value="1"/>
</dbReference>
<feature type="domain" description="Penicillin-binding protein transpeptidase" evidence="1">
    <location>
        <begin position="162"/>
        <end position="423"/>
    </location>
</feature>
<dbReference type="GO" id="GO:0071972">
    <property type="term" value="F:peptidoglycan L,D-transpeptidase activity"/>
    <property type="evidence" value="ECO:0007669"/>
    <property type="project" value="TreeGrafter"/>
</dbReference>
<reference evidence="2" key="1">
    <citation type="journal article" date="2013" name="PLoS ONE">
        <title>Metagenomic insights into the carbohydrate-active enzymes carried by the microorganisms adhering to solid digesta in the rumen of cows.</title>
        <authorList>
            <person name="Wang L."/>
            <person name="Hatem A."/>
            <person name="Catalyurek U.V."/>
            <person name="Morrison M."/>
            <person name="Yu Z."/>
        </authorList>
    </citation>
    <scope>NUCLEOTIDE SEQUENCE</scope>
</reference>
<dbReference type="Pfam" id="PF00905">
    <property type="entry name" value="Transpeptidase"/>
    <property type="match status" value="1"/>
</dbReference>
<dbReference type="PANTHER" id="PTHR30627">
    <property type="entry name" value="PEPTIDOGLYCAN D,D-TRANSPEPTIDASE"/>
    <property type="match status" value="1"/>
</dbReference>
<organism evidence="2">
    <name type="scientific">uncultured bacterium Contig29</name>
    <dbReference type="NCBI Taxonomy" id="1393550"/>
    <lineage>
        <taxon>Bacteria</taxon>
        <taxon>environmental samples</taxon>
    </lineage>
</organism>
<dbReference type="AlphaFoldDB" id="W0FLP7"/>
<dbReference type="GO" id="GO:0008658">
    <property type="term" value="F:penicillin binding"/>
    <property type="evidence" value="ECO:0007669"/>
    <property type="project" value="InterPro"/>
</dbReference>
<feature type="non-terminal residue" evidence="2">
    <location>
        <position position="430"/>
    </location>
</feature>
<dbReference type="InterPro" id="IPR012338">
    <property type="entry name" value="Beta-lactam/transpept-like"/>
</dbReference>
<sequence>MKRQRHRFKMIALFLFALFLLLGLYGVWSVTHYGSRWFSYAGNPRLAAQKENVVEGDILDRHGTVLASTDDGRRIFSSSPQARAAMVHVLGDRNGMIANSVETFQAGYLYGYQSSLSDAVHLLMTPSDVRKGNTVTLTLDAGLNTVLPGFFQLHPLSAGKNGAAVVMNYLTGEVLAMTSLPCFDPDTVTDADIVSLDHPFWNRATQALYPPGSTFKIVTSAAAMKAIPDIQSQSFECTGTLQVSEAFAVHDFNSVTHGTLSLRDAFRRSCNCVYASLALKLGDDALRSAAESFGFNQNFLFRDLVVYNSSYPVSNRTFDAIAASGYGQSALTATPVHMCLISAAVANGGTMPEPRLIRSVKTASGSQVLSFSTASARRVCSDEIASELSSMMKDVVQGGGSGNLADIPSLDIRGKTGTAESSLNGEKINY</sequence>
<dbReference type="InterPro" id="IPR001460">
    <property type="entry name" value="PCN-bd_Tpept"/>
</dbReference>
<accession>W0FLP7</accession>